<dbReference type="SUPFAM" id="SSF51735">
    <property type="entry name" value="NAD(P)-binding Rossmann-fold domains"/>
    <property type="match status" value="1"/>
</dbReference>
<dbReference type="AlphaFoldDB" id="A0AAD6ZWM5"/>
<evidence type="ECO:0000313" key="5">
    <source>
        <dbReference type="Proteomes" id="UP001218218"/>
    </source>
</evidence>
<dbReference type="Gene3D" id="1.10.3660.10">
    <property type="entry name" value="6-phosphogluconate dehydrogenase C-terminal like domain"/>
    <property type="match status" value="2"/>
</dbReference>
<dbReference type="InterPro" id="IPR008927">
    <property type="entry name" value="6-PGluconate_DH-like_C_sf"/>
</dbReference>
<comment type="pathway">
    <text evidence="2">Amino-acid biosynthesis; L-tyrosine biosynthesis; (4-hydroxyphenyl)pyruvate from prephenate (NADP(+) route): step 1/1.</text>
</comment>
<evidence type="ECO:0000256" key="1">
    <source>
        <dbReference type="ARBA" id="ARBA00023002"/>
    </source>
</evidence>
<dbReference type="GO" id="GO:0004665">
    <property type="term" value="F:prephenate dehydrogenase (NADP+) activity"/>
    <property type="evidence" value="ECO:0007669"/>
    <property type="project" value="UniProtKB-UniRule"/>
</dbReference>
<keyword evidence="1 2" id="KW-0560">Oxidoreductase</keyword>
<dbReference type="InterPro" id="IPR050812">
    <property type="entry name" value="Preph/Arog_dehydrog"/>
</dbReference>
<dbReference type="InterPro" id="IPR003099">
    <property type="entry name" value="Prephen_DH"/>
</dbReference>
<dbReference type="Pfam" id="PF03446">
    <property type="entry name" value="NAD_binding_2"/>
    <property type="match status" value="1"/>
</dbReference>
<comment type="caution">
    <text evidence="4">The sequence shown here is derived from an EMBL/GenBank/DDBJ whole genome shotgun (WGS) entry which is preliminary data.</text>
</comment>
<dbReference type="InterPro" id="IPR036291">
    <property type="entry name" value="NAD(P)-bd_dom_sf"/>
</dbReference>
<feature type="domain" description="Prephenate/arogenate dehydrogenase" evidence="3">
    <location>
        <begin position="18"/>
        <end position="300"/>
    </location>
</feature>
<dbReference type="GO" id="GO:0050661">
    <property type="term" value="F:NADP binding"/>
    <property type="evidence" value="ECO:0007669"/>
    <property type="project" value="InterPro"/>
</dbReference>
<dbReference type="GO" id="GO:0008977">
    <property type="term" value="F:prephenate dehydrogenase (NAD+) activity"/>
    <property type="evidence" value="ECO:0007669"/>
    <property type="project" value="InterPro"/>
</dbReference>
<keyword evidence="2" id="KW-0028">Amino-acid biosynthesis</keyword>
<organism evidence="4 5">
    <name type="scientific">Mycena albidolilacea</name>
    <dbReference type="NCBI Taxonomy" id="1033008"/>
    <lineage>
        <taxon>Eukaryota</taxon>
        <taxon>Fungi</taxon>
        <taxon>Dikarya</taxon>
        <taxon>Basidiomycota</taxon>
        <taxon>Agaricomycotina</taxon>
        <taxon>Agaricomycetes</taxon>
        <taxon>Agaricomycetidae</taxon>
        <taxon>Agaricales</taxon>
        <taxon>Marasmiineae</taxon>
        <taxon>Mycenaceae</taxon>
        <taxon>Mycena</taxon>
    </lineage>
</organism>
<dbReference type="PIRSF" id="PIRSF036510">
    <property type="entry name" value="PDH_fung"/>
    <property type="match status" value="1"/>
</dbReference>
<dbReference type="InterPro" id="IPR006115">
    <property type="entry name" value="6PGDH_NADP-bd"/>
</dbReference>
<comment type="similarity">
    <text evidence="2">Belongs to the prephenate/arogenate dehydrogenase family.</text>
</comment>
<dbReference type="PANTHER" id="PTHR21363">
    <property type="entry name" value="PREPHENATE DEHYDROGENASE"/>
    <property type="match status" value="1"/>
</dbReference>
<accession>A0AAD6ZWM5</accession>
<evidence type="ECO:0000256" key="2">
    <source>
        <dbReference type="PIRNR" id="PIRNR036510"/>
    </source>
</evidence>
<dbReference type="EMBL" id="JARIHO010000023">
    <property type="protein sequence ID" value="KAJ7343126.1"/>
    <property type="molecule type" value="Genomic_DNA"/>
</dbReference>
<dbReference type="Proteomes" id="UP001218218">
    <property type="component" value="Unassembled WGS sequence"/>
</dbReference>
<keyword evidence="5" id="KW-1185">Reference proteome</keyword>
<name>A0AAD6ZWM5_9AGAR</name>
<gene>
    <name evidence="4" type="ORF">DFH08DRAFT_871805</name>
</gene>
<sequence>MVRVWNNVSPDSPLEEQPTLGLIGMGAMGRMYAKHLSSAGWKKIHVCDLPAKYEALKAEYSDVAGVSVFPDGHGVARSSDFIMYSVEAEFIDRVVAQYGPSTKVDAVVAGQTSVKAPEKTAFEKYLPQDVHIVSCHSLHGPSVSPTDQPLVLIRHRAPPEALRFVEDILRSFGSRYVYLSYEEHDLVTANTQAVTHAAFLSMGTAWASVKSYPWEQGLYVGGIETAKVNITLRIYSNAWHVYAGLAILNPSAKIQIDQFAESATELFKLMLQGTAEGGEQRLRDRVEWARRTVFGDDQKDGKKRAPILLSDDVLDRFSLGRTPPPGSTNGHAQINANSHLSLLAMVDCWAHLKIQPFLHLALAATPIFRLFLGVAEHLFRSPTMLSSAIHSGLYDTWHRRDDLEFVIAARQWSQCVSFGSFELYRRRFEETRVFFEGRFEEAGVLGSEMIKAIMESEKEREARM</sequence>
<dbReference type="PROSITE" id="PS51176">
    <property type="entry name" value="PDH_ADH"/>
    <property type="match status" value="1"/>
</dbReference>
<dbReference type="GO" id="GO:0070403">
    <property type="term" value="F:NAD+ binding"/>
    <property type="evidence" value="ECO:0007669"/>
    <property type="project" value="TreeGrafter"/>
</dbReference>
<dbReference type="GO" id="GO:0006571">
    <property type="term" value="P:tyrosine biosynthetic process"/>
    <property type="evidence" value="ECO:0007669"/>
    <property type="project" value="UniProtKB-UniRule"/>
</dbReference>
<dbReference type="PANTHER" id="PTHR21363:SF0">
    <property type="entry name" value="PREPHENATE DEHYDROGENASE [NADP(+)]"/>
    <property type="match status" value="1"/>
</dbReference>
<comment type="catalytic activity">
    <reaction evidence="2">
        <text>prephenate + NADP(+) = 3-(4-hydroxyphenyl)pyruvate + CO2 + NADPH</text>
        <dbReference type="Rhea" id="RHEA:21640"/>
        <dbReference type="ChEBI" id="CHEBI:16526"/>
        <dbReference type="ChEBI" id="CHEBI:29934"/>
        <dbReference type="ChEBI" id="CHEBI:36242"/>
        <dbReference type="ChEBI" id="CHEBI:57783"/>
        <dbReference type="ChEBI" id="CHEBI:58349"/>
        <dbReference type="EC" id="1.3.1.13"/>
    </reaction>
</comment>
<protein>
    <recommendedName>
        <fullName evidence="2">Prephenate dehydrogenase [NADP(+)]</fullName>
        <shortName evidence="2">PRDH</shortName>
        <ecNumber evidence="2">1.3.1.13</ecNumber>
    </recommendedName>
</protein>
<evidence type="ECO:0000259" key="3">
    <source>
        <dbReference type="PROSITE" id="PS51176"/>
    </source>
</evidence>
<keyword evidence="2" id="KW-0827">Tyrosine biosynthesis</keyword>
<dbReference type="EC" id="1.3.1.13" evidence="2"/>
<dbReference type="Gene3D" id="3.40.50.720">
    <property type="entry name" value="NAD(P)-binding Rossmann-like Domain"/>
    <property type="match status" value="1"/>
</dbReference>
<keyword evidence="2" id="KW-0521">NADP</keyword>
<reference evidence="4" key="1">
    <citation type="submission" date="2023-03" db="EMBL/GenBank/DDBJ databases">
        <title>Massive genome expansion in bonnet fungi (Mycena s.s.) driven by repeated elements and novel gene families across ecological guilds.</title>
        <authorList>
            <consortium name="Lawrence Berkeley National Laboratory"/>
            <person name="Harder C.B."/>
            <person name="Miyauchi S."/>
            <person name="Viragh M."/>
            <person name="Kuo A."/>
            <person name="Thoen E."/>
            <person name="Andreopoulos B."/>
            <person name="Lu D."/>
            <person name="Skrede I."/>
            <person name="Drula E."/>
            <person name="Henrissat B."/>
            <person name="Morin E."/>
            <person name="Kohler A."/>
            <person name="Barry K."/>
            <person name="LaButti K."/>
            <person name="Morin E."/>
            <person name="Salamov A."/>
            <person name="Lipzen A."/>
            <person name="Mereny Z."/>
            <person name="Hegedus B."/>
            <person name="Baldrian P."/>
            <person name="Stursova M."/>
            <person name="Weitz H."/>
            <person name="Taylor A."/>
            <person name="Grigoriev I.V."/>
            <person name="Nagy L.G."/>
            <person name="Martin F."/>
            <person name="Kauserud H."/>
        </authorList>
    </citation>
    <scope>NUCLEOTIDE SEQUENCE</scope>
    <source>
        <strain evidence="4">CBHHK002</strain>
    </source>
</reference>
<evidence type="ECO:0000313" key="4">
    <source>
        <dbReference type="EMBL" id="KAJ7343126.1"/>
    </source>
</evidence>
<dbReference type="SUPFAM" id="SSF48179">
    <property type="entry name" value="6-phosphogluconate dehydrogenase C-terminal domain-like"/>
    <property type="match status" value="2"/>
</dbReference>
<keyword evidence="2" id="KW-0057">Aromatic amino acid biosynthesis</keyword>
<dbReference type="InterPro" id="IPR012385">
    <property type="entry name" value="Prephenate_DH_fun"/>
</dbReference>
<dbReference type="FunFam" id="3.40.50.720:FF:000339">
    <property type="entry name" value="Prephenate dehydrogenase [NADP(+)]"/>
    <property type="match status" value="1"/>
</dbReference>
<proteinExistence type="inferred from homology"/>